<evidence type="ECO:0000256" key="2">
    <source>
        <dbReference type="PROSITE-ProRule" id="PRU01161"/>
    </source>
</evidence>
<protein>
    <recommendedName>
        <fullName evidence="4">PNPLA domain-containing protein</fullName>
    </recommendedName>
</protein>
<dbReference type="RefSeq" id="WP_044324176.1">
    <property type="nucleotide sequence ID" value="NZ_JYHG01000040.1"/>
</dbReference>
<keyword evidence="2" id="KW-0442">Lipid degradation</keyword>
<organism evidence="5 6">
    <name type="scientific">Pseudomonas amygdali pv. dendropanacis</name>
    <dbReference type="NCBI Taxonomy" id="235272"/>
    <lineage>
        <taxon>Bacteria</taxon>
        <taxon>Pseudomonadati</taxon>
        <taxon>Pseudomonadota</taxon>
        <taxon>Gammaproteobacteria</taxon>
        <taxon>Pseudomonadales</taxon>
        <taxon>Pseudomonadaceae</taxon>
        <taxon>Pseudomonas</taxon>
        <taxon>Pseudomonas amygdali</taxon>
    </lineage>
</organism>
<dbReference type="GO" id="GO:0016042">
    <property type="term" value="P:lipid catabolic process"/>
    <property type="evidence" value="ECO:0007669"/>
    <property type="project" value="UniProtKB-UniRule"/>
</dbReference>
<keyword evidence="2" id="KW-0378">Hydrolase</keyword>
<evidence type="ECO:0000256" key="3">
    <source>
        <dbReference type="SAM" id="Phobius"/>
    </source>
</evidence>
<feature type="short sequence motif" description="GXSXG" evidence="2">
    <location>
        <begin position="47"/>
        <end position="51"/>
    </location>
</feature>
<evidence type="ECO:0000313" key="6">
    <source>
        <dbReference type="Proteomes" id="UP000050346"/>
    </source>
</evidence>
<sequence>MADEPNVQHNVDEVFLVMQGGGAKGIAHAGGLIAIEDEELSIKGIAGTSAGSIAAVLVAAGYTGRELVDPLKKTHLFMLPPFGKDKGDLRYSKPTQLFTWFGWRVLRALRGLPSLPKRILVPFKATWAVYCWWVLILCLGVGAFFWSSMTVSEMFYAIPATGWRAIRAAAPWLLGVLVFFFFWGLWGITSVRNVRKIIDLILAKRLKERLKRSGIEKSSNITFADMERAGCPPLKIIATNTATESLELFSAERTPDVAVADAVAASICLPIIFKPKRLAFTRRTPFVDLKMKGKFLDGGIVSNLPAWALDEERLLHPGVPTIALSLSSPSPVNKKFWFTALIGTVVNGSSEIHTRTPNKILTVALETRANLLDFDLSASDVYEEVSAAQTRVAEELSMALRGPVVLSDAVRVLQEELHYVMNMFRGSLYRPQGTKDRIRAGIGVQRGSSMKTLSTVFHAGYRQEDPDSQLTVLLRESHAGAAWLNQEVIVDDLGSGEAPRFPIASQAWSERTFILCFPVTEAVRVSESNIEVRARPVVITVDCNLHFLRESPDFDELFQDFCTSISVIATSYTESMDLAQYAQGANTWL</sequence>
<feature type="transmembrane region" description="Helical" evidence="3">
    <location>
        <begin position="127"/>
        <end position="149"/>
    </location>
</feature>
<dbReference type="Gene3D" id="3.40.1090.10">
    <property type="entry name" value="Cytosolic phospholipase A2 catalytic domain"/>
    <property type="match status" value="2"/>
</dbReference>
<dbReference type="PANTHER" id="PTHR46394:SF1">
    <property type="entry name" value="PNPLA DOMAIN-CONTAINING PROTEIN"/>
    <property type="match status" value="1"/>
</dbReference>
<dbReference type="GO" id="GO:0016787">
    <property type="term" value="F:hydrolase activity"/>
    <property type="evidence" value="ECO:0007669"/>
    <property type="project" value="UniProtKB-UniRule"/>
</dbReference>
<dbReference type="PATRIC" id="fig|235272.12.peg.1872"/>
<dbReference type="AlphaFoldDB" id="A0A0P9TQI7"/>
<feature type="short sequence motif" description="GXGXXG" evidence="2">
    <location>
        <begin position="20"/>
        <end position="25"/>
    </location>
</feature>
<keyword evidence="3" id="KW-0472">Membrane</keyword>
<evidence type="ECO:0000259" key="4">
    <source>
        <dbReference type="PROSITE" id="PS51635"/>
    </source>
</evidence>
<proteinExistence type="predicted"/>
<dbReference type="PANTHER" id="PTHR46394">
    <property type="entry name" value="ANNEXIN"/>
    <property type="match status" value="1"/>
</dbReference>
<evidence type="ECO:0000256" key="1">
    <source>
        <dbReference type="ARBA" id="ARBA00023098"/>
    </source>
</evidence>
<dbReference type="InterPro" id="IPR016035">
    <property type="entry name" value="Acyl_Trfase/lysoPLipase"/>
</dbReference>
<gene>
    <name evidence="5" type="ORF">ALO71_01385</name>
</gene>
<reference evidence="5 6" key="1">
    <citation type="submission" date="2015-09" db="EMBL/GenBank/DDBJ databases">
        <title>Genome announcement of multiple Pseudomonas syringae strains.</title>
        <authorList>
            <person name="Thakur S."/>
            <person name="Wang P.W."/>
            <person name="Gong Y."/>
            <person name="Weir B.S."/>
            <person name="Guttman D.S."/>
        </authorList>
    </citation>
    <scope>NUCLEOTIDE SEQUENCE [LARGE SCALE GENOMIC DNA]</scope>
    <source>
        <strain evidence="5 6">ICMP9150</strain>
    </source>
</reference>
<dbReference type="InterPro" id="IPR002641">
    <property type="entry name" value="PNPLA_dom"/>
</dbReference>
<keyword evidence="3" id="KW-0812">Transmembrane</keyword>
<dbReference type="PROSITE" id="PS51635">
    <property type="entry name" value="PNPLA"/>
    <property type="match status" value="1"/>
</dbReference>
<feature type="active site" description="Nucleophile" evidence="2">
    <location>
        <position position="49"/>
    </location>
</feature>
<feature type="transmembrane region" description="Helical" evidence="3">
    <location>
        <begin position="169"/>
        <end position="188"/>
    </location>
</feature>
<dbReference type="InterPro" id="IPR052580">
    <property type="entry name" value="Lipid_Hydrolase"/>
</dbReference>
<keyword evidence="1 2" id="KW-0443">Lipid metabolism</keyword>
<dbReference type="Pfam" id="PF01734">
    <property type="entry name" value="Patatin"/>
    <property type="match status" value="2"/>
</dbReference>
<dbReference type="SUPFAM" id="SSF52151">
    <property type="entry name" value="FabD/lysophospholipase-like"/>
    <property type="match status" value="1"/>
</dbReference>
<comment type="caution">
    <text evidence="5">The sequence shown here is derived from an EMBL/GenBank/DDBJ whole genome shotgun (WGS) entry which is preliminary data.</text>
</comment>
<accession>A0A0P9TQI7</accession>
<keyword evidence="3" id="KW-1133">Transmembrane helix</keyword>
<feature type="short sequence motif" description="DGA/G" evidence="2">
    <location>
        <begin position="297"/>
        <end position="299"/>
    </location>
</feature>
<dbReference type="Proteomes" id="UP000050346">
    <property type="component" value="Unassembled WGS sequence"/>
</dbReference>
<evidence type="ECO:0000313" key="5">
    <source>
        <dbReference type="EMBL" id="KPX15621.1"/>
    </source>
</evidence>
<feature type="domain" description="PNPLA" evidence="4">
    <location>
        <begin position="16"/>
        <end position="310"/>
    </location>
</feature>
<name>A0A0P9TQI7_PSEA0</name>
<dbReference type="EMBL" id="LJQG01000251">
    <property type="protein sequence ID" value="KPX15621.1"/>
    <property type="molecule type" value="Genomic_DNA"/>
</dbReference>
<feature type="active site" description="Proton acceptor" evidence="2">
    <location>
        <position position="297"/>
    </location>
</feature>